<feature type="signal peptide" evidence="1">
    <location>
        <begin position="1"/>
        <end position="23"/>
    </location>
</feature>
<proteinExistence type="predicted"/>
<keyword evidence="1" id="KW-0732">Signal</keyword>
<protein>
    <submittedName>
        <fullName evidence="2">YHS domain protein</fullName>
    </submittedName>
</protein>
<comment type="caution">
    <text evidence="2">The sequence shown here is derived from an EMBL/GenBank/DDBJ whole genome shotgun (WGS) entry which is preliminary data.</text>
</comment>
<organism evidence="2 3">
    <name type="scientific">Rhodovarius crocodyli</name>
    <dbReference type="NCBI Taxonomy" id="1979269"/>
    <lineage>
        <taxon>Bacteria</taxon>
        <taxon>Pseudomonadati</taxon>
        <taxon>Pseudomonadota</taxon>
        <taxon>Alphaproteobacteria</taxon>
        <taxon>Acetobacterales</taxon>
        <taxon>Roseomonadaceae</taxon>
        <taxon>Rhodovarius</taxon>
    </lineage>
</organism>
<accession>A0A437MP96</accession>
<reference evidence="2 3" key="1">
    <citation type="submission" date="2019-01" db="EMBL/GenBank/DDBJ databases">
        <authorList>
            <person name="Chen W.-M."/>
        </authorList>
    </citation>
    <scope>NUCLEOTIDE SEQUENCE [LARGE SCALE GENOMIC DNA]</scope>
    <source>
        <strain evidence="2 3">CCP-6</strain>
    </source>
</reference>
<dbReference type="EMBL" id="SACL01000001">
    <property type="protein sequence ID" value="RVT99458.1"/>
    <property type="molecule type" value="Genomic_DNA"/>
</dbReference>
<dbReference type="Proteomes" id="UP000282957">
    <property type="component" value="Unassembled WGS sequence"/>
</dbReference>
<sequence>MTRMILRRAALALLALLPSTAFARQNLTRGLAIQGYDPVAYFTENRARRGRYEISTRWNGATWRFATAEHRRLFLEDPARYAPAYGGFCAYAVSEGYTATVDPTAFTIVDGRLYLNYSHGVQARWRENRDERIRRADGNWPGLSR</sequence>
<feature type="chain" id="PRO_5019420495" evidence="1">
    <location>
        <begin position="24"/>
        <end position="145"/>
    </location>
</feature>
<dbReference type="OrthoDB" id="344729at2"/>
<name>A0A437MP96_9PROT</name>
<evidence type="ECO:0000313" key="2">
    <source>
        <dbReference type="EMBL" id="RVT99458.1"/>
    </source>
</evidence>
<gene>
    <name evidence="2" type="ORF">EOD42_05045</name>
</gene>
<evidence type="ECO:0000313" key="3">
    <source>
        <dbReference type="Proteomes" id="UP000282957"/>
    </source>
</evidence>
<evidence type="ECO:0000256" key="1">
    <source>
        <dbReference type="SAM" id="SignalP"/>
    </source>
</evidence>
<keyword evidence="3" id="KW-1185">Reference proteome</keyword>
<dbReference type="NCBIfam" id="NF041384">
    <property type="entry name" value="YHS_seleno_dom"/>
    <property type="match status" value="1"/>
</dbReference>
<dbReference type="AlphaFoldDB" id="A0A437MP96"/>